<dbReference type="PANTHER" id="PTHR45749">
    <property type="match status" value="1"/>
</dbReference>
<comment type="caution">
    <text evidence="1">The sequence shown here is derived from an EMBL/GenBank/DDBJ whole genome shotgun (WGS) entry which is preliminary data.</text>
</comment>
<dbReference type="AlphaFoldDB" id="A0AAD9X7D4"/>
<gene>
    <name evidence="1" type="ORF">Ddye_014025</name>
</gene>
<sequence>MSAWVDLQVRLLKNKTIDKDIQEKINNERERWKKVLIMIIVVVKNLAKNNLAFRGKNEKIYEENNGNFLSLIKMIAEFDPTMQEHDRRIKNGEILNYYLGHNIQNELIQMLALEIKNSIIKKVKDVKYFSVIFDCTPDARYQE</sequence>
<dbReference type="PANTHER" id="PTHR45749:SF32">
    <property type="entry name" value="ZINC FINGER MYM-TYPE PROTEIN 1-LIKE"/>
    <property type="match status" value="1"/>
</dbReference>
<organism evidence="1 2">
    <name type="scientific">Dipteronia dyeriana</name>
    <dbReference type="NCBI Taxonomy" id="168575"/>
    <lineage>
        <taxon>Eukaryota</taxon>
        <taxon>Viridiplantae</taxon>
        <taxon>Streptophyta</taxon>
        <taxon>Embryophyta</taxon>
        <taxon>Tracheophyta</taxon>
        <taxon>Spermatophyta</taxon>
        <taxon>Magnoliopsida</taxon>
        <taxon>eudicotyledons</taxon>
        <taxon>Gunneridae</taxon>
        <taxon>Pentapetalae</taxon>
        <taxon>rosids</taxon>
        <taxon>malvids</taxon>
        <taxon>Sapindales</taxon>
        <taxon>Sapindaceae</taxon>
        <taxon>Hippocastanoideae</taxon>
        <taxon>Acereae</taxon>
        <taxon>Dipteronia</taxon>
    </lineage>
</organism>
<proteinExistence type="predicted"/>
<protein>
    <recommendedName>
        <fullName evidence="3">DUF4371 domain-containing protein</fullName>
    </recommendedName>
</protein>
<evidence type="ECO:0000313" key="1">
    <source>
        <dbReference type="EMBL" id="KAK2654169.1"/>
    </source>
</evidence>
<name>A0AAD9X7D4_9ROSI</name>
<evidence type="ECO:0008006" key="3">
    <source>
        <dbReference type="Google" id="ProtNLM"/>
    </source>
</evidence>
<accession>A0AAD9X7D4</accession>
<dbReference type="Proteomes" id="UP001280121">
    <property type="component" value="Unassembled WGS sequence"/>
</dbReference>
<evidence type="ECO:0000313" key="2">
    <source>
        <dbReference type="Proteomes" id="UP001280121"/>
    </source>
</evidence>
<dbReference type="EMBL" id="JANJYI010000004">
    <property type="protein sequence ID" value="KAK2654169.1"/>
    <property type="molecule type" value="Genomic_DNA"/>
</dbReference>
<reference evidence="1" key="1">
    <citation type="journal article" date="2023" name="Plant J.">
        <title>Genome sequences and population genomics provide insights into the demographic history, inbreeding, and mutation load of two 'living fossil' tree species of Dipteronia.</title>
        <authorList>
            <person name="Feng Y."/>
            <person name="Comes H.P."/>
            <person name="Chen J."/>
            <person name="Zhu S."/>
            <person name="Lu R."/>
            <person name="Zhang X."/>
            <person name="Li P."/>
            <person name="Qiu J."/>
            <person name="Olsen K.M."/>
            <person name="Qiu Y."/>
        </authorList>
    </citation>
    <scope>NUCLEOTIDE SEQUENCE</scope>
    <source>
        <strain evidence="1">KIB01</strain>
    </source>
</reference>
<keyword evidence="2" id="KW-1185">Reference proteome</keyword>